<reference evidence="1" key="2">
    <citation type="submission" date="2023-01" db="EMBL/GenBank/DDBJ databases">
        <title>Human gut microbiome strain richness.</title>
        <authorList>
            <person name="Chen-Liaw A."/>
        </authorList>
    </citation>
    <scope>NUCLEOTIDE SEQUENCE</scope>
    <source>
        <strain evidence="1">D8_m1001271B151109d0_201107</strain>
    </source>
</reference>
<evidence type="ECO:0000313" key="3">
    <source>
        <dbReference type="Proteomes" id="UP000260721"/>
    </source>
</evidence>
<dbReference type="Proteomes" id="UP001212981">
    <property type="component" value="Unassembled WGS sequence"/>
</dbReference>
<dbReference type="EMBL" id="JAQLXO010000002">
    <property type="protein sequence ID" value="MDB7981826.1"/>
    <property type="molecule type" value="Genomic_DNA"/>
</dbReference>
<evidence type="ECO:0000313" key="1">
    <source>
        <dbReference type="EMBL" id="MDB7981826.1"/>
    </source>
</evidence>
<sequence>MEDKKELKEIMQESKRLYDEQCKKILSYKQILSYLFQSCLEEYKDLSLEEIQDLLDEGQSLDKMISKNVEDQSIRGSMIRYDLLYKLKNPQNSNSMWIDIEPQGMDPGTYDLFHRGFYYATRMVARQRNDPEGFKEDDFDNIQKIITFWICLRHARYKDNTINRYRIEERNIVVHLKHAKEFYDLMEIILLYPRKQQRSQEHGRDPEQ</sequence>
<organism evidence="2 3">
    <name type="scientific">Faecalicoccus pleomorphus</name>
    <dbReference type="NCBI Taxonomy" id="1323"/>
    <lineage>
        <taxon>Bacteria</taxon>
        <taxon>Bacillati</taxon>
        <taxon>Bacillota</taxon>
        <taxon>Erysipelotrichia</taxon>
        <taxon>Erysipelotrichales</taxon>
        <taxon>Erysipelotrichaceae</taxon>
        <taxon>Faecalicoccus</taxon>
    </lineage>
</organism>
<protein>
    <recommendedName>
        <fullName evidence="4">PD-(D/E)XK nuclease family transposase</fullName>
    </recommendedName>
</protein>
<evidence type="ECO:0008006" key="4">
    <source>
        <dbReference type="Google" id="ProtNLM"/>
    </source>
</evidence>
<evidence type="ECO:0000313" key="2">
    <source>
        <dbReference type="EMBL" id="RGD77352.1"/>
    </source>
</evidence>
<accession>A0A3E3E683</accession>
<comment type="caution">
    <text evidence="2">The sequence shown here is derived from an EMBL/GenBank/DDBJ whole genome shotgun (WGS) entry which is preliminary data.</text>
</comment>
<gene>
    <name evidence="2" type="ORF">DXC78_03900</name>
    <name evidence="1" type="ORF">PND82_03210</name>
</gene>
<dbReference type="EMBL" id="QUSK01000006">
    <property type="protein sequence ID" value="RGD77352.1"/>
    <property type="molecule type" value="Genomic_DNA"/>
</dbReference>
<proteinExistence type="predicted"/>
<dbReference type="STRING" id="1123313.GCA_000420345_01066"/>
<dbReference type="RefSeq" id="WP_117445821.1">
    <property type="nucleotide sequence ID" value="NZ_CALCIP010000031.1"/>
</dbReference>
<reference evidence="2 3" key="1">
    <citation type="submission" date="2018-08" db="EMBL/GenBank/DDBJ databases">
        <title>A genome reference for cultivated species of the human gut microbiota.</title>
        <authorList>
            <person name="Zou Y."/>
            <person name="Xue W."/>
            <person name="Luo G."/>
        </authorList>
    </citation>
    <scope>NUCLEOTIDE SEQUENCE [LARGE SCALE GENOMIC DNA]</scope>
    <source>
        <strain evidence="2 3">TF08-11</strain>
    </source>
</reference>
<dbReference type="Proteomes" id="UP000260721">
    <property type="component" value="Unassembled WGS sequence"/>
</dbReference>
<dbReference type="AlphaFoldDB" id="A0A3E3E683"/>
<name>A0A3E3E683_9FIRM</name>